<proteinExistence type="predicted"/>
<evidence type="ECO:0000313" key="2">
    <source>
        <dbReference type="Proteomes" id="UP001218638"/>
    </source>
</evidence>
<evidence type="ECO:0008006" key="3">
    <source>
        <dbReference type="Google" id="ProtNLM"/>
    </source>
</evidence>
<dbReference type="RefSeq" id="WP_330928320.1">
    <property type="nucleotide sequence ID" value="NZ_CP119075.1"/>
</dbReference>
<protein>
    <recommendedName>
        <fullName evidence="3">DsrE family protein</fullName>
    </recommendedName>
</protein>
<dbReference type="Proteomes" id="UP001218638">
    <property type="component" value="Chromosome"/>
</dbReference>
<organism evidence="1 2">
    <name type="scientific">Synoicihabitans lomoniglobus</name>
    <dbReference type="NCBI Taxonomy" id="2909285"/>
    <lineage>
        <taxon>Bacteria</taxon>
        <taxon>Pseudomonadati</taxon>
        <taxon>Verrucomicrobiota</taxon>
        <taxon>Opitutia</taxon>
        <taxon>Opitutales</taxon>
        <taxon>Opitutaceae</taxon>
        <taxon>Synoicihabitans</taxon>
    </lineage>
</organism>
<reference evidence="1" key="1">
    <citation type="submission" date="2023-03" db="EMBL/GenBank/DDBJ databases">
        <title>Lomoglobus Profundus gen. nov., sp. nov., a novel member of the phylum Verrucomicrobia, isolated from deep-marine sediment of South China Sea.</title>
        <authorList>
            <person name="Ahmad T."/>
            <person name="Ishaq S.E."/>
            <person name="Wang F."/>
        </authorList>
    </citation>
    <scope>NUCLEOTIDE SEQUENCE</scope>
    <source>
        <strain evidence="1">LMO-M01</strain>
    </source>
</reference>
<dbReference type="KEGG" id="slom:PXH66_21725"/>
<evidence type="ECO:0000313" key="1">
    <source>
        <dbReference type="EMBL" id="WED64976.1"/>
    </source>
</evidence>
<dbReference type="AlphaFoldDB" id="A0AAE9ZWZ3"/>
<dbReference type="EMBL" id="CP119075">
    <property type="protein sequence ID" value="WED64976.1"/>
    <property type="molecule type" value="Genomic_DNA"/>
</dbReference>
<sequence length="124" mass="13515">MKTAIVIFTDPQSGSQESLTRMLNALVMGHECQREGDETEIVFAGTGTRWPGELSQLGHPGNELYESVRTLIKGASRSCAVRNQAVESLQAAGIELLQDNAVPGTEGVVSLRRYYAEGWKVAMF</sequence>
<accession>A0AAE9ZWZ3</accession>
<gene>
    <name evidence="1" type="ORF">PXH66_21725</name>
</gene>
<keyword evidence="2" id="KW-1185">Reference proteome</keyword>
<name>A0AAE9ZWZ3_9BACT</name>